<evidence type="ECO:0000256" key="5">
    <source>
        <dbReference type="PIRSR" id="PIRSR036492-1"/>
    </source>
</evidence>
<feature type="active site" evidence="5">
    <location>
        <position position="254"/>
    </location>
</feature>
<name>G8R3H7_OWEHD</name>
<dbReference type="GO" id="GO:0005737">
    <property type="term" value="C:cytoplasm"/>
    <property type="evidence" value="ECO:0007669"/>
    <property type="project" value="TreeGrafter"/>
</dbReference>
<dbReference type="InterPro" id="IPR016161">
    <property type="entry name" value="Ald_DH/histidinol_DH"/>
</dbReference>
<dbReference type="Pfam" id="PF00171">
    <property type="entry name" value="Aldedh"/>
    <property type="match status" value="1"/>
</dbReference>
<evidence type="ECO:0000313" key="9">
    <source>
        <dbReference type="EMBL" id="AEV33033.1"/>
    </source>
</evidence>
<dbReference type="GO" id="GO:0004029">
    <property type="term" value="F:aldehyde dehydrogenase (NAD+) activity"/>
    <property type="evidence" value="ECO:0007669"/>
    <property type="project" value="TreeGrafter"/>
</dbReference>
<dbReference type="SUPFAM" id="SSF53720">
    <property type="entry name" value="ALDH-like"/>
    <property type="match status" value="1"/>
</dbReference>
<dbReference type="EMBL" id="CP003156">
    <property type="protein sequence ID" value="AEV33033.1"/>
    <property type="molecule type" value="Genomic_DNA"/>
</dbReference>
<dbReference type="STRING" id="926562.Oweho_2057"/>
<dbReference type="HOGENOM" id="CLU_005391_3_1_10"/>
<organism evidence="9 10">
    <name type="scientific">Owenweeksia hongkongensis (strain DSM 17368 / CIP 108786 / JCM 12287 / NRRL B-23963 / UST20020801)</name>
    <dbReference type="NCBI Taxonomy" id="926562"/>
    <lineage>
        <taxon>Bacteria</taxon>
        <taxon>Pseudomonadati</taxon>
        <taxon>Bacteroidota</taxon>
        <taxon>Flavobacteriia</taxon>
        <taxon>Flavobacteriales</taxon>
        <taxon>Owenweeksiaceae</taxon>
        <taxon>Owenweeksia</taxon>
    </lineage>
</organism>
<dbReference type="PIRSF" id="PIRSF036492">
    <property type="entry name" value="ALDH"/>
    <property type="match status" value="1"/>
</dbReference>
<evidence type="ECO:0000256" key="3">
    <source>
        <dbReference type="ARBA" id="ARBA00023027"/>
    </source>
</evidence>
<gene>
    <name evidence="9" type="ordered locus">Oweho_2057</name>
</gene>
<protein>
    <recommendedName>
        <fullName evidence="4">Aldehyde dehydrogenase</fullName>
    </recommendedName>
</protein>
<dbReference type="GO" id="GO:0006081">
    <property type="term" value="P:aldehyde metabolic process"/>
    <property type="evidence" value="ECO:0007669"/>
    <property type="project" value="InterPro"/>
</dbReference>
<evidence type="ECO:0000313" key="10">
    <source>
        <dbReference type="Proteomes" id="UP000005631"/>
    </source>
</evidence>
<dbReference type="InterPro" id="IPR029510">
    <property type="entry name" value="Ald_DH_CS_GLU"/>
</dbReference>
<dbReference type="Proteomes" id="UP000005631">
    <property type="component" value="Chromosome"/>
</dbReference>
<dbReference type="KEGG" id="oho:Oweho_2057"/>
<evidence type="ECO:0000256" key="6">
    <source>
        <dbReference type="PROSITE-ProRule" id="PRU10007"/>
    </source>
</evidence>
<keyword evidence="10" id="KW-1185">Reference proteome</keyword>
<evidence type="ECO:0000256" key="4">
    <source>
        <dbReference type="PIRNR" id="PIRNR036492"/>
    </source>
</evidence>
<dbReference type="PATRIC" id="fig|926562.3.peg.2068"/>
<dbReference type="PROSITE" id="PS00687">
    <property type="entry name" value="ALDEHYDE_DEHYDR_GLU"/>
    <property type="match status" value="1"/>
</dbReference>
<dbReference type="FunFam" id="3.40.309.10:FF:000003">
    <property type="entry name" value="Aldehyde dehydrogenase"/>
    <property type="match status" value="1"/>
</dbReference>
<evidence type="ECO:0000256" key="7">
    <source>
        <dbReference type="RuleBase" id="RU003345"/>
    </source>
</evidence>
<evidence type="ECO:0000259" key="8">
    <source>
        <dbReference type="Pfam" id="PF00171"/>
    </source>
</evidence>
<dbReference type="OrthoDB" id="9762913at2"/>
<dbReference type="AlphaFoldDB" id="G8R3H7"/>
<dbReference type="InterPro" id="IPR015590">
    <property type="entry name" value="Aldehyde_DH_dom"/>
</dbReference>
<comment type="similarity">
    <text evidence="1 4 7">Belongs to the aldehyde dehydrogenase family.</text>
</comment>
<dbReference type="FunFam" id="3.40.605.10:FF:000004">
    <property type="entry name" value="Aldehyde dehydrogenase"/>
    <property type="match status" value="1"/>
</dbReference>
<dbReference type="Gene3D" id="3.40.309.10">
    <property type="entry name" value="Aldehyde Dehydrogenase, Chain A, domain 2"/>
    <property type="match status" value="1"/>
</dbReference>
<dbReference type="InterPro" id="IPR016163">
    <property type="entry name" value="Ald_DH_C"/>
</dbReference>
<accession>G8R3H7</accession>
<dbReference type="RefSeq" id="WP_014202383.1">
    <property type="nucleotide sequence ID" value="NC_016599.1"/>
</dbReference>
<dbReference type="InterPro" id="IPR012394">
    <property type="entry name" value="Aldehyde_DH_NAD(P)"/>
</dbReference>
<dbReference type="Gene3D" id="3.40.605.10">
    <property type="entry name" value="Aldehyde Dehydrogenase, Chain A, domain 1"/>
    <property type="match status" value="1"/>
</dbReference>
<evidence type="ECO:0000256" key="1">
    <source>
        <dbReference type="ARBA" id="ARBA00009986"/>
    </source>
</evidence>
<feature type="domain" description="Aldehyde dehydrogenase" evidence="8">
    <location>
        <begin position="22"/>
        <end position="436"/>
    </location>
</feature>
<reference evidence="9 10" key="1">
    <citation type="journal article" date="2012" name="Stand. Genomic Sci.">
        <title>Genome sequence of the orange-pigmented seawater bacterium Owenweeksia hongkongensis type strain (UST20020801(T)).</title>
        <authorList>
            <person name="Riedel T."/>
            <person name="Held B."/>
            <person name="Nolan M."/>
            <person name="Lucas S."/>
            <person name="Lapidus A."/>
            <person name="Tice H."/>
            <person name="Del Rio T.G."/>
            <person name="Cheng J.F."/>
            <person name="Han C."/>
            <person name="Tapia R."/>
            <person name="Goodwin L.A."/>
            <person name="Pitluck S."/>
            <person name="Liolios K."/>
            <person name="Mavromatis K."/>
            <person name="Pagani I."/>
            <person name="Ivanova N."/>
            <person name="Mikhailova N."/>
            <person name="Pati A."/>
            <person name="Chen A."/>
            <person name="Palaniappan K."/>
            <person name="Rohde M."/>
            <person name="Tindall B.J."/>
            <person name="Detter J.C."/>
            <person name="Goker M."/>
            <person name="Woyke T."/>
            <person name="Bristow J."/>
            <person name="Eisen J.A."/>
            <person name="Markowitz V."/>
            <person name="Hugenholtz P."/>
            <person name="Klenk H.P."/>
            <person name="Kyrpides N.C."/>
        </authorList>
    </citation>
    <scope>NUCLEOTIDE SEQUENCE</scope>
    <source>
        <strain evidence="10">DSM 17368 / JCM 12287 / NRRL B-23963</strain>
    </source>
</reference>
<keyword evidence="2 4" id="KW-0560">Oxidoreductase</keyword>
<sequence length="467" mass="51708">MTNPSPELPGRIAAIYQSQKLFFESGSTLSYKFRKDQLKKLKDVVVDYEPQILDALKQDFSKPEFEGYATEVGFLLEEINFTLENLSGWMEKERVSSPLTSWPSKSYILPYPKGVTLVIGPWNYPFQLALAPVVAALAAGNTAIIKPPEQTPKTAALISKMIGENFDSGLLAVVEGEGHVVVPELINNHRFDHVFFTGSTGVGKKIAEMAAPHLSPVTLELGGKSPAIIDKTANLKVAAKRIAFGKWVNAGQTCVAPDYLLVHYEVYDKFVENLKNVITDFYGDEPLGSKHLASLINKKHFESQLEYLSEGKIIFGGKADHQKLRIEPTLITDVKMDDKLMQNEIFGPVLPILSFESIEEAKTVIAENPNPLSLYVFTSDSKFEKSFIERVAFGGGAVNNALVHLSNPELPFGGVGNSGFGSYHGKSGFDTFSHKKGIMKTATWFDLAMKYPPYGKFALKMIRWLMK</sequence>
<dbReference type="PANTHER" id="PTHR43570:SF16">
    <property type="entry name" value="ALDEHYDE DEHYDROGENASE TYPE III, ISOFORM Q"/>
    <property type="match status" value="1"/>
</dbReference>
<feature type="active site" evidence="5 6">
    <location>
        <position position="220"/>
    </location>
</feature>
<dbReference type="InterPro" id="IPR016162">
    <property type="entry name" value="Ald_DH_N"/>
</dbReference>
<dbReference type="PANTHER" id="PTHR43570">
    <property type="entry name" value="ALDEHYDE DEHYDROGENASE"/>
    <property type="match status" value="1"/>
</dbReference>
<dbReference type="eggNOG" id="COG1012">
    <property type="taxonomic scope" value="Bacteria"/>
</dbReference>
<evidence type="ECO:0000256" key="2">
    <source>
        <dbReference type="ARBA" id="ARBA00023002"/>
    </source>
</evidence>
<keyword evidence="3" id="KW-0520">NAD</keyword>
<proteinExistence type="inferred from homology"/>